<dbReference type="InterPro" id="IPR039670">
    <property type="entry name" value="NPC2-like"/>
</dbReference>
<proteinExistence type="predicted"/>
<evidence type="ECO:0000259" key="2">
    <source>
        <dbReference type="SMART" id="SM00737"/>
    </source>
</evidence>
<evidence type="ECO:0000313" key="3">
    <source>
        <dbReference type="EMBL" id="MBW97367.1"/>
    </source>
</evidence>
<dbReference type="Pfam" id="PF02221">
    <property type="entry name" value="E1_DerP2_DerF2"/>
    <property type="match status" value="1"/>
</dbReference>
<reference evidence="3" key="1">
    <citation type="submission" date="2018-02" db="EMBL/GenBank/DDBJ databases">
        <title>Rhizophora mucronata_Transcriptome.</title>
        <authorList>
            <person name="Meera S.P."/>
            <person name="Sreeshan A."/>
            <person name="Augustine A."/>
        </authorList>
    </citation>
    <scope>NUCLEOTIDE SEQUENCE</scope>
    <source>
        <tissue evidence="3">Leaf</tissue>
    </source>
</reference>
<dbReference type="InterPro" id="IPR003172">
    <property type="entry name" value="ML_dom"/>
</dbReference>
<organism evidence="3">
    <name type="scientific">Rhizophora mucronata</name>
    <name type="common">Asiatic mangrove</name>
    <dbReference type="NCBI Taxonomy" id="61149"/>
    <lineage>
        <taxon>Eukaryota</taxon>
        <taxon>Viridiplantae</taxon>
        <taxon>Streptophyta</taxon>
        <taxon>Embryophyta</taxon>
        <taxon>Tracheophyta</taxon>
        <taxon>Spermatophyta</taxon>
        <taxon>Magnoliopsida</taxon>
        <taxon>eudicotyledons</taxon>
        <taxon>Gunneridae</taxon>
        <taxon>Pentapetalae</taxon>
        <taxon>rosids</taxon>
        <taxon>fabids</taxon>
        <taxon>Malpighiales</taxon>
        <taxon>Rhizophoraceae</taxon>
        <taxon>Rhizophora</taxon>
    </lineage>
</organism>
<feature type="domain" description="MD-2-related lipid-recognition" evidence="2">
    <location>
        <begin position="35"/>
        <end position="143"/>
    </location>
</feature>
<sequence>MQSMESLPKSSWSKQTHLLFIATCLLLPSVLSTDVKYCDKEANYAVKVYGVDISPNPVVTGEPATFNISGSTGQTLSGGKVVIDVSYFSIHVHRETHDLCDEICCPVAVGSFVLSHTQRLPGYTPPVSSTSNKTYALCGSILIHLQHVILVSFIAYRYCCRIGNLSNPHGGV</sequence>
<dbReference type="SUPFAM" id="SSF81296">
    <property type="entry name" value="E set domains"/>
    <property type="match status" value="1"/>
</dbReference>
<evidence type="ECO:0000256" key="1">
    <source>
        <dbReference type="SAM" id="SignalP"/>
    </source>
</evidence>
<accession>A0A2P2JV70</accession>
<dbReference type="AlphaFoldDB" id="A0A2P2JV70"/>
<dbReference type="PANTHER" id="PTHR11306">
    <property type="entry name" value="NIEMANN PICK TYPE C2 PROTEIN NPC2-RELATED"/>
    <property type="match status" value="1"/>
</dbReference>
<name>A0A2P2JV70_RHIMU</name>
<dbReference type="GO" id="GO:0032934">
    <property type="term" value="F:sterol binding"/>
    <property type="evidence" value="ECO:0007669"/>
    <property type="project" value="InterPro"/>
</dbReference>
<feature type="signal peptide" evidence="1">
    <location>
        <begin position="1"/>
        <end position="32"/>
    </location>
</feature>
<dbReference type="SMART" id="SM00737">
    <property type="entry name" value="ML"/>
    <property type="match status" value="1"/>
</dbReference>
<protein>
    <recommendedName>
        <fullName evidence="2">MD-2-related lipid-recognition domain-containing protein</fullName>
    </recommendedName>
</protein>
<keyword evidence="1" id="KW-0732">Signal</keyword>
<feature type="chain" id="PRO_5015149165" description="MD-2-related lipid-recognition domain-containing protein" evidence="1">
    <location>
        <begin position="33"/>
        <end position="172"/>
    </location>
</feature>
<dbReference type="EMBL" id="GGEC01016884">
    <property type="protein sequence ID" value="MBW97367.1"/>
    <property type="molecule type" value="Transcribed_RNA"/>
</dbReference>
<dbReference type="GO" id="GO:0015918">
    <property type="term" value="P:sterol transport"/>
    <property type="evidence" value="ECO:0007669"/>
    <property type="project" value="InterPro"/>
</dbReference>
<dbReference type="PANTHER" id="PTHR11306:SF64">
    <property type="entry name" value="LEGUMINOSIN GROUP578 SECRETED PEPTIDE"/>
    <property type="match status" value="1"/>
</dbReference>
<dbReference type="Gene3D" id="2.60.40.770">
    <property type="match status" value="1"/>
</dbReference>
<dbReference type="InterPro" id="IPR014756">
    <property type="entry name" value="Ig_E-set"/>
</dbReference>